<proteinExistence type="predicted"/>
<keyword evidence="2" id="KW-1185">Reference proteome</keyword>
<gene>
    <name evidence="1" type="ORF">ADL29_28660</name>
</gene>
<accession>A0A0N0XSK8</accession>
<name>A0A0N0XSK8_9ACTN</name>
<evidence type="ECO:0000313" key="1">
    <source>
        <dbReference type="EMBL" id="KPC60577.1"/>
    </source>
</evidence>
<organism evidence="1 2">
    <name type="scientific">Streptomyces chattanoogensis</name>
    <dbReference type="NCBI Taxonomy" id="66876"/>
    <lineage>
        <taxon>Bacteria</taxon>
        <taxon>Bacillati</taxon>
        <taxon>Actinomycetota</taxon>
        <taxon>Actinomycetes</taxon>
        <taxon>Kitasatosporales</taxon>
        <taxon>Streptomycetaceae</taxon>
        <taxon>Streptomyces</taxon>
    </lineage>
</organism>
<sequence>MRILPFMTDSPKEDLDALIQAVAELHGSNVRGKEARAAAEAAANLHSASGFLYAPGEVLDTFDRAIEIGYAAALRGAREGKFDEEIRVWRPGLIG</sequence>
<dbReference type="EMBL" id="LGKG01000159">
    <property type="protein sequence ID" value="KPC60577.1"/>
    <property type="molecule type" value="Genomic_DNA"/>
</dbReference>
<evidence type="ECO:0000313" key="2">
    <source>
        <dbReference type="Proteomes" id="UP000037982"/>
    </source>
</evidence>
<dbReference type="AlphaFoldDB" id="A0A0N0XSK8"/>
<reference evidence="2" key="1">
    <citation type="submission" date="2015-07" db="EMBL/GenBank/DDBJ databases">
        <authorList>
            <person name="Ju K.-S."/>
            <person name="Doroghazi J.R."/>
            <person name="Metcalf W.W."/>
        </authorList>
    </citation>
    <scope>NUCLEOTIDE SEQUENCE [LARGE SCALE GENOMIC DNA]</scope>
    <source>
        <strain evidence="2">NRRL ISP-5002</strain>
    </source>
</reference>
<protein>
    <submittedName>
        <fullName evidence="1">Uncharacterized protein</fullName>
    </submittedName>
</protein>
<comment type="caution">
    <text evidence="1">The sequence shown here is derived from an EMBL/GenBank/DDBJ whole genome shotgun (WGS) entry which is preliminary data.</text>
</comment>
<dbReference type="PATRIC" id="fig|66876.3.peg.6284"/>
<dbReference type="Proteomes" id="UP000037982">
    <property type="component" value="Unassembled WGS sequence"/>
</dbReference>